<dbReference type="GO" id="GO:0016757">
    <property type="term" value="F:glycosyltransferase activity"/>
    <property type="evidence" value="ECO:0007669"/>
    <property type="project" value="UniProtKB-KW"/>
</dbReference>
<feature type="transmembrane region" description="Helical" evidence="4">
    <location>
        <begin position="280"/>
        <end position="301"/>
    </location>
</feature>
<accession>A0A974WH01</accession>
<dbReference type="PANTHER" id="PTHR43630">
    <property type="entry name" value="POLY-BETA-1,6-N-ACETYL-D-GLUCOSAMINE SYNTHASE"/>
    <property type="match status" value="1"/>
</dbReference>
<feature type="domain" description="Glycosyltransferase 2-like" evidence="5">
    <location>
        <begin position="42"/>
        <end position="166"/>
    </location>
</feature>
<dbReference type="InterPro" id="IPR029044">
    <property type="entry name" value="Nucleotide-diphossugar_trans"/>
</dbReference>
<dbReference type="InterPro" id="IPR001173">
    <property type="entry name" value="Glyco_trans_2-like"/>
</dbReference>
<dbReference type="AlphaFoldDB" id="A0A974WH01"/>
<dbReference type="SUPFAM" id="SSF53448">
    <property type="entry name" value="Nucleotide-diphospho-sugar transferases"/>
    <property type="match status" value="1"/>
</dbReference>
<evidence type="ECO:0000256" key="2">
    <source>
        <dbReference type="ARBA" id="ARBA00022676"/>
    </source>
</evidence>
<keyword evidence="4" id="KW-0812">Transmembrane</keyword>
<keyword evidence="4" id="KW-0472">Membrane</keyword>
<name>A0A974WH01_9BACT</name>
<dbReference type="RefSeq" id="WP_205720443.1">
    <property type="nucleotide sequence ID" value="NZ_CP070608.1"/>
</dbReference>
<dbReference type="KEGG" id="fuv:JR347_09885"/>
<evidence type="ECO:0000256" key="4">
    <source>
        <dbReference type="SAM" id="Phobius"/>
    </source>
</evidence>
<feature type="transmembrane region" description="Helical" evidence="4">
    <location>
        <begin position="6"/>
        <end position="25"/>
    </location>
</feature>
<feature type="transmembrane region" description="Helical" evidence="4">
    <location>
        <begin position="307"/>
        <end position="324"/>
    </location>
</feature>
<feature type="transmembrane region" description="Helical" evidence="4">
    <location>
        <begin position="336"/>
        <end position="360"/>
    </location>
</feature>
<proteinExistence type="inferred from homology"/>
<reference evidence="6" key="1">
    <citation type="submission" date="2021-02" db="EMBL/GenBank/DDBJ databases">
        <title>Fulvivirga sp. S481 isolated from sea water.</title>
        <authorList>
            <person name="Bae S.S."/>
            <person name="Baek K."/>
        </authorList>
    </citation>
    <scope>NUCLEOTIDE SEQUENCE</scope>
    <source>
        <strain evidence="6">S481</strain>
    </source>
</reference>
<keyword evidence="3" id="KW-0808">Transferase</keyword>
<dbReference type="Proteomes" id="UP000662783">
    <property type="component" value="Chromosome"/>
</dbReference>
<dbReference type="EMBL" id="CP070608">
    <property type="protein sequence ID" value="QSE95930.1"/>
    <property type="molecule type" value="Genomic_DNA"/>
</dbReference>
<gene>
    <name evidence="6" type="ORF">JR347_09885</name>
</gene>
<dbReference type="Gene3D" id="3.90.550.10">
    <property type="entry name" value="Spore Coat Polysaccharide Biosynthesis Protein SpsA, Chain A"/>
    <property type="match status" value="1"/>
</dbReference>
<protein>
    <submittedName>
        <fullName evidence="6">Glycosyltransferase</fullName>
    </submittedName>
</protein>
<dbReference type="Pfam" id="PF00535">
    <property type="entry name" value="Glycos_transf_2"/>
    <property type="match status" value="1"/>
</dbReference>
<keyword evidence="4" id="KW-1133">Transmembrane helix</keyword>
<sequence length="367" mass="41945">MIDTLILIFIVLSAIQVLFYGLFLIKLTTFKKEKKEYHQGISVVIASMNGMPHLSQLVDNLMDQDYNEFEIVVVNDRSTDDTKDYLIDATKKYNNLKVVTVEHKPNNMDGKKYALTLGIKAAKHTNILLTDNDCIPATNQWIKEMAMGFASENTQIVTGVSLYQSQSGILNSFIQYDSLWTAIQYVSLHLLGMPYMAVGRNLAYKKDLFLTKKGFSGYMETTGGDDDLFVNKHASSVNTSLVIGSNSLVWSQPKQTWKEFLTQKLRHLSVGKHYKVKHKLVLGILSFSHLAFWLTFIASMIFNPLNYIVLSCFLIRTLLLYLTFRSGSHKFGKTFGMWGLLFLDFIFVFYYLSTGLRAIFTKKVRWS</sequence>
<evidence type="ECO:0000259" key="5">
    <source>
        <dbReference type="Pfam" id="PF00535"/>
    </source>
</evidence>
<keyword evidence="2" id="KW-0328">Glycosyltransferase</keyword>
<keyword evidence="7" id="KW-1185">Reference proteome</keyword>
<comment type="similarity">
    <text evidence="1">Belongs to the glycosyltransferase 2 family.</text>
</comment>
<organism evidence="6 7">
    <name type="scientific">Fulvivirga lutea</name>
    <dbReference type="NCBI Taxonomy" id="2810512"/>
    <lineage>
        <taxon>Bacteria</taxon>
        <taxon>Pseudomonadati</taxon>
        <taxon>Bacteroidota</taxon>
        <taxon>Cytophagia</taxon>
        <taxon>Cytophagales</taxon>
        <taxon>Fulvivirgaceae</taxon>
        <taxon>Fulvivirga</taxon>
    </lineage>
</organism>
<evidence type="ECO:0000313" key="7">
    <source>
        <dbReference type="Proteomes" id="UP000662783"/>
    </source>
</evidence>
<evidence type="ECO:0000256" key="1">
    <source>
        <dbReference type="ARBA" id="ARBA00006739"/>
    </source>
</evidence>
<evidence type="ECO:0000313" key="6">
    <source>
        <dbReference type="EMBL" id="QSE95930.1"/>
    </source>
</evidence>
<dbReference type="PANTHER" id="PTHR43630:SF1">
    <property type="entry name" value="POLY-BETA-1,6-N-ACETYL-D-GLUCOSAMINE SYNTHASE"/>
    <property type="match status" value="1"/>
</dbReference>
<evidence type="ECO:0000256" key="3">
    <source>
        <dbReference type="ARBA" id="ARBA00022679"/>
    </source>
</evidence>